<keyword evidence="1" id="KW-1133">Transmembrane helix</keyword>
<reference evidence="2 3" key="1">
    <citation type="submission" date="2016-10" db="EMBL/GenBank/DDBJ databases">
        <authorList>
            <person name="de Groot N.N."/>
        </authorList>
    </citation>
    <scope>NUCLEOTIDE SEQUENCE [LARGE SCALE GENOMIC DNA]</scope>
    <source>
        <strain evidence="2 3">DSM 29439</strain>
    </source>
</reference>
<organism evidence="2 3">
    <name type="scientific">Aliiroseovarius sediminilitoris</name>
    <dbReference type="NCBI Taxonomy" id="1173584"/>
    <lineage>
        <taxon>Bacteria</taxon>
        <taxon>Pseudomonadati</taxon>
        <taxon>Pseudomonadota</taxon>
        <taxon>Alphaproteobacteria</taxon>
        <taxon>Rhodobacterales</taxon>
        <taxon>Paracoccaceae</taxon>
        <taxon>Aliiroseovarius</taxon>
    </lineage>
</organism>
<dbReference type="OrthoDB" id="7861868at2"/>
<keyword evidence="1" id="KW-0472">Membrane</keyword>
<dbReference type="Proteomes" id="UP000199650">
    <property type="component" value="Unassembled WGS sequence"/>
</dbReference>
<name>A0A1I0QTI5_9RHOB</name>
<sequence>MSDHDFELEPRLENQTGPELEPGERLIESFSGNLTTYVKEHVLLAALGSVLMSGILIYLGNPHAWTGVVGAVAAIAVRGLYVAREQLGFTWYLTNRRLIGPGNRTILLGNVQKVNVIFSAAQVVTRTGDKYMLKYQADTKATQAAIDRARGVMGDTA</sequence>
<protein>
    <submittedName>
        <fullName evidence="2">Uncharacterized protein</fullName>
    </submittedName>
</protein>
<keyword evidence="1" id="KW-0812">Transmembrane</keyword>
<dbReference type="AlphaFoldDB" id="A0A1I0QTI5"/>
<evidence type="ECO:0000313" key="3">
    <source>
        <dbReference type="Proteomes" id="UP000199650"/>
    </source>
</evidence>
<feature type="transmembrane region" description="Helical" evidence="1">
    <location>
        <begin position="65"/>
        <end position="83"/>
    </location>
</feature>
<proteinExistence type="predicted"/>
<accession>A0A1I0QTI5</accession>
<dbReference type="STRING" id="1173584.SAMN05444851_2893"/>
<feature type="transmembrane region" description="Helical" evidence="1">
    <location>
        <begin position="42"/>
        <end position="59"/>
    </location>
</feature>
<keyword evidence="3" id="KW-1185">Reference proteome</keyword>
<gene>
    <name evidence="2" type="ORF">SAMN05444851_2893</name>
</gene>
<evidence type="ECO:0000313" key="2">
    <source>
        <dbReference type="EMBL" id="SEW30585.1"/>
    </source>
</evidence>
<evidence type="ECO:0000256" key="1">
    <source>
        <dbReference type="SAM" id="Phobius"/>
    </source>
</evidence>
<dbReference type="RefSeq" id="WP_091431593.1">
    <property type="nucleotide sequence ID" value="NZ_FOJB01000001.1"/>
</dbReference>
<dbReference type="EMBL" id="FOJB01000001">
    <property type="protein sequence ID" value="SEW30585.1"/>
    <property type="molecule type" value="Genomic_DNA"/>
</dbReference>